<accession>A0A922KD16</accession>
<evidence type="ECO:0000313" key="2">
    <source>
        <dbReference type="Proteomes" id="UP000811246"/>
    </source>
</evidence>
<name>A0A922KD16_CARIL</name>
<gene>
    <name evidence="1" type="ORF">I3842_01G307900</name>
</gene>
<sequence>MAKPYPTSYRSTPTLTLLIVICLIMISTSPSSSSARLILDMPLNLALPGDINASVDYPLEKEVDDQHHVLPCKSKILFARKYGATMVLNMLPRGPVPPSGPSPRIH</sequence>
<organism evidence="1 2">
    <name type="scientific">Carya illinoinensis</name>
    <name type="common">Pecan</name>
    <dbReference type="NCBI Taxonomy" id="32201"/>
    <lineage>
        <taxon>Eukaryota</taxon>
        <taxon>Viridiplantae</taxon>
        <taxon>Streptophyta</taxon>
        <taxon>Embryophyta</taxon>
        <taxon>Tracheophyta</taxon>
        <taxon>Spermatophyta</taxon>
        <taxon>Magnoliopsida</taxon>
        <taxon>eudicotyledons</taxon>
        <taxon>Gunneridae</taxon>
        <taxon>Pentapetalae</taxon>
        <taxon>rosids</taxon>
        <taxon>fabids</taxon>
        <taxon>Fagales</taxon>
        <taxon>Juglandaceae</taxon>
        <taxon>Carya</taxon>
    </lineage>
</organism>
<evidence type="ECO:0000313" key="1">
    <source>
        <dbReference type="EMBL" id="KAG6735159.1"/>
    </source>
</evidence>
<dbReference type="AlphaFoldDB" id="A0A922KD16"/>
<comment type="caution">
    <text evidence="1">The sequence shown here is derived from an EMBL/GenBank/DDBJ whole genome shotgun (WGS) entry which is preliminary data.</text>
</comment>
<proteinExistence type="predicted"/>
<protein>
    <submittedName>
        <fullName evidence="1">Uncharacterized protein</fullName>
    </submittedName>
</protein>
<dbReference type="Proteomes" id="UP000811246">
    <property type="component" value="Chromosome 1"/>
</dbReference>
<dbReference type="EMBL" id="CM031825">
    <property type="protein sequence ID" value="KAG6735159.1"/>
    <property type="molecule type" value="Genomic_DNA"/>
</dbReference>
<reference evidence="1" key="1">
    <citation type="submission" date="2021-01" db="EMBL/GenBank/DDBJ databases">
        <authorList>
            <person name="Lovell J.T."/>
            <person name="Bentley N."/>
            <person name="Bhattarai G."/>
            <person name="Jenkins J.W."/>
            <person name="Sreedasyam A."/>
            <person name="Alarcon Y."/>
            <person name="Bock C."/>
            <person name="Boston L."/>
            <person name="Carlson J."/>
            <person name="Cervantes K."/>
            <person name="Clermont K."/>
            <person name="Krom N."/>
            <person name="Kubenka K."/>
            <person name="Mamidi S."/>
            <person name="Mattison C."/>
            <person name="Monteros M."/>
            <person name="Pisani C."/>
            <person name="Plott C."/>
            <person name="Rajasekar S."/>
            <person name="Rhein H.S."/>
            <person name="Rohla C."/>
            <person name="Song M."/>
            <person name="Hilaire R.S."/>
            <person name="Shu S."/>
            <person name="Wells L."/>
            <person name="Wang X."/>
            <person name="Webber J."/>
            <person name="Heerema R.J."/>
            <person name="Klein P."/>
            <person name="Conner P."/>
            <person name="Grauke L."/>
            <person name="Grimwood J."/>
            <person name="Schmutz J."/>
            <person name="Randall J.J."/>
        </authorList>
    </citation>
    <scope>NUCLEOTIDE SEQUENCE</scope>
    <source>
        <tissue evidence="1">Leaf</tissue>
    </source>
</reference>